<keyword evidence="1" id="KW-1133">Transmembrane helix</keyword>
<accession>A0A6G7LSE5</accession>
<dbReference type="AlphaFoldDB" id="A0A6G7LSE5"/>
<sequence>MPSHLLVCFDDGAAAALAAEPEHVKCGGGANNQGGFMDFKFLYLIAFLGVFVLFGFVLGYTFAFFDIHSNVSDYCPMPISDDIGDNWSLI</sequence>
<keyword evidence="1" id="KW-0472">Membrane</keyword>
<dbReference type="RefSeq" id="WP_165565081.1">
    <property type="nucleotide sequence ID" value="NZ_CP045857.1"/>
</dbReference>
<evidence type="ECO:0000256" key="1">
    <source>
        <dbReference type="SAM" id="Phobius"/>
    </source>
</evidence>
<proteinExistence type="predicted"/>
<dbReference type="EMBL" id="CP045857">
    <property type="protein sequence ID" value="QIJ04707.1"/>
    <property type="molecule type" value="Genomic_DNA"/>
</dbReference>
<organism evidence="2 3">
    <name type="scientific">Shewanella chilikensis</name>
    <dbReference type="NCBI Taxonomy" id="558541"/>
    <lineage>
        <taxon>Bacteria</taxon>
        <taxon>Pseudomonadati</taxon>
        <taxon>Pseudomonadota</taxon>
        <taxon>Gammaproteobacteria</taxon>
        <taxon>Alteromonadales</taxon>
        <taxon>Shewanellaceae</taxon>
        <taxon>Shewanella</taxon>
    </lineage>
</organism>
<feature type="transmembrane region" description="Helical" evidence="1">
    <location>
        <begin position="41"/>
        <end position="65"/>
    </location>
</feature>
<protein>
    <recommendedName>
        <fullName evidence="4">Transmembrane protein</fullName>
    </recommendedName>
</protein>
<evidence type="ECO:0000313" key="2">
    <source>
        <dbReference type="EMBL" id="QIJ04707.1"/>
    </source>
</evidence>
<dbReference type="KEGG" id="schk:GII14_11465"/>
<evidence type="ECO:0008006" key="4">
    <source>
        <dbReference type="Google" id="ProtNLM"/>
    </source>
</evidence>
<dbReference type="Proteomes" id="UP000502117">
    <property type="component" value="Chromosome"/>
</dbReference>
<evidence type="ECO:0000313" key="3">
    <source>
        <dbReference type="Proteomes" id="UP000502117"/>
    </source>
</evidence>
<gene>
    <name evidence="2" type="ORF">GII14_11465</name>
</gene>
<name>A0A6G7LSE5_9GAMM</name>
<reference evidence="2 3" key="1">
    <citation type="submission" date="2019-11" db="EMBL/GenBank/DDBJ databases">
        <title>Complete Genome Sequence of Shewanella chilikensis Strain DC57, Isolated from Corroded Seal Rings at a floating production facility in Australia.</title>
        <authorList>
            <person name="Salgar-Chaparro S.J."/>
            <person name="Castillo-Villamizar G.A."/>
            <person name="Poehlein A."/>
            <person name="Daniel R."/>
            <person name="Machuca L."/>
        </authorList>
    </citation>
    <scope>NUCLEOTIDE SEQUENCE [LARGE SCALE GENOMIC DNA]</scope>
    <source>
        <strain evidence="2 3">DC57</strain>
    </source>
</reference>
<keyword evidence="1" id="KW-0812">Transmembrane</keyword>